<gene>
    <name evidence="1" type="ORF">METZ01_LOCUS228777</name>
</gene>
<organism evidence="1">
    <name type="scientific">marine metagenome</name>
    <dbReference type="NCBI Taxonomy" id="408172"/>
    <lineage>
        <taxon>unclassified sequences</taxon>
        <taxon>metagenomes</taxon>
        <taxon>ecological metagenomes</taxon>
    </lineage>
</organism>
<reference evidence="1" key="1">
    <citation type="submission" date="2018-05" db="EMBL/GenBank/DDBJ databases">
        <authorList>
            <person name="Lanie J.A."/>
            <person name="Ng W.-L."/>
            <person name="Kazmierczak K.M."/>
            <person name="Andrzejewski T.M."/>
            <person name="Davidsen T.M."/>
            <person name="Wayne K.J."/>
            <person name="Tettelin H."/>
            <person name="Glass J.I."/>
            <person name="Rusch D."/>
            <person name="Podicherti R."/>
            <person name="Tsui H.-C.T."/>
            <person name="Winkler M.E."/>
        </authorList>
    </citation>
    <scope>NUCLEOTIDE SEQUENCE</scope>
</reference>
<protein>
    <submittedName>
        <fullName evidence="1">Uncharacterized protein</fullName>
    </submittedName>
</protein>
<evidence type="ECO:0000313" key="1">
    <source>
        <dbReference type="EMBL" id="SVB75923.1"/>
    </source>
</evidence>
<dbReference type="AlphaFoldDB" id="A0A382GMS5"/>
<dbReference type="EMBL" id="UINC01056189">
    <property type="protein sequence ID" value="SVB75923.1"/>
    <property type="molecule type" value="Genomic_DNA"/>
</dbReference>
<name>A0A382GMS5_9ZZZZ</name>
<sequence length="69" mass="8037">MSLKFATVLRQGKLYALKREHVMRSDKVLVWTNTMTSARSWKGAFYSDMCKDYDRSWSPVCSPIFAVIK</sequence>
<proteinExistence type="predicted"/>
<accession>A0A382GMS5</accession>